<keyword evidence="3" id="KW-1185">Reference proteome</keyword>
<sequence length="75" mass="8521">MSGIYEKTKDAVSNAAEAVKDKFQDMTGTTHEDRAKDNARSAWEETKDKAHDKKEDAKDWASDKMHQAGRKVDEH</sequence>
<name>A0AA36G6S6_9BILA</name>
<dbReference type="EMBL" id="CATQJA010002659">
    <property type="protein sequence ID" value="CAJ0580188.1"/>
    <property type="molecule type" value="Genomic_DNA"/>
</dbReference>
<feature type="compositionally biased region" description="Basic and acidic residues" evidence="1">
    <location>
        <begin position="18"/>
        <end position="75"/>
    </location>
</feature>
<evidence type="ECO:0000313" key="2">
    <source>
        <dbReference type="EMBL" id="CAJ0580188.1"/>
    </source>
</evidence>
<gene>
    <name evidence="2" type="ORF">MSPICULIGERA_LOCUS18387</name>
</gene>
<organism evidence="2 3">
    <name type="scientific">Mesorhabditis spiculigera</name>
    <dbReference type="NCBI Taxonomy" id="96644"/>
    <lineage>
        <taxon>Eukaryota</taxon>
        <taxon>Metazoa</taxon>
        <taxon>Ecdysozoa</taxon>
        <taxon>Nematoda</taxon>
        <taxon>Chromadorea</taxon>
        <taxon>Rhabditida</taxon>
        <taxon>Rhabditina</taxon>
        <taxon>Rhabditomorpha</taxon>
        <taxon>Rhabditoidea</taxon>
        <taxon>Rhabditidae</taxon>
        <taxon>Mesorhabditinae</taxon>
        <taxon>Mesorhabditis</taxon>
    </lineage>
</organism>
<dbReference type="Gene3D" id="1.10.287.700">
    <property type="entry name" value="Helix hairpin bin"/>
    <property type="match status" value="1"/>
</dbReference>
<feature type="non-terminal residue" evidence="2">
    <location>
        <position position="75"/>
    </location>
</feature>
<feature type="compositionally biased region" description="Basic and acidic residues" evidence="1">
    <location>
        <begin position="1"/>
        <end position="10"/>
    </location>
</feature>
<dbReference type="AlphaFoldDB" id="A0AA36G6S6"/>
<comment type="caution">
    <text evidence="2">The sequence shown here is derived from an EMBL/GenBank/DDBJ whole genome shotgun (WGS) entry which is preliminary data.</text>
</comment>
<reference evidence="2" key="1">
    <citation type="submission" date="2023-06" db="EMBL/GenBank/DDBJ databases">
        <authorList>
            <person name="Delattre M."/>
        </authorList>
    </citation>
    <scope>NUCLEOTIDE SEQUENCE</scope>
    <source>
        <strain evidence="2">AF72</strain>
    </source>
</reference>
<protein>
    <submittedName>
        <fullName evidence="2">Uncharacterized protein</fullName>
    </submittedName>
</protein>
<accession>A0AA36G6S6</accession>
<dbReference type="Proteomes" id="UP001177023">
    <property type="component" value="Unassembled WGS sequence"/>
</dbReference>
<evidence type="ECO:0000313" key="3">
    <source>
        <dbReference type="Proteomes" id="UP001177023"/>
    </source>
</evidence>
<feature type="region of interest" description="Disordered" evidence="1">
    <location>
        <begin position="1"/>
        <end position="75"/>
    </location>
</feature>
<proteinExistence type="predicted"/>
<evidence type="ECO:0000256" key="1">
    <source>
        <dbReference type="SAM" id="MobiDB-lite"/>
    </source>
</evidence>